<feature type="domain" description="Aminotransferase class I/classII large" evidence="6">
    <location>
        <begin position="68"/>
        <end position="469"/>
    </location>
</feature>
<evidence type="ECO:0000256" key="2">
    <source>
        <dbReference type="ARBA" id="ARBA00007441"/>
    </source>
</evidence>
<evidence type="ECO:0000259" key="6">
    <source>
        <dbReference type="Pfam" id="PF00155"/>
    </source>
</evidence>
<dbReference type="InterPro" id="IPR015422">
    <property type="entry name" value="PyrdxlP-dep_Trfase_small"/>
</dbReference>
<keyword evidence="3 7" id="KW-0032">Aminotransferase</keyword>
<organism evidence="7 8">
    <name type="scientific">Tetrahymena thermophila (strain SB210)</name>
    <dbReference type="NCBI Taxonomy" id="312017"/>
    <lineage>
        <taxon>Eukaryota</taxon>
        <taxon>Sar</taxon>
        <taxon>Alveolata</taxon>
        <taxon>Ciliophora</taxon>
        <taxon>Intramacronucleata</taxon>
        <taxon>Oligohymenophorea</taxon>
        <taxon>Hymenostomatida</taxon>
        <taxon>Tetrahymenina</taxon>
        <taxon>Tetrahymenidae</taxon>
        <taxon>Tetrahymena</taxon>
    </lineage>
</organism>
<dbReference type="KEGG" id="tet:TTHERM_00661530"/>
<dbReference type="GO" id="GO:0016212">
    <property type="term" value="F:kynurenine-oxoglutarate transaminase activity"/>
    <property type="evidence" value="ECO:0007669"/>
    <property type="project" value="TreeGrafter"/>
</dbReference>
<keyword evidence="8" id="KW-1185">Reference proteome</keyword>
<dbReference type="EMBL" id="GG662634">
    <property type="protein sequence ID" value="EAR99872.2"/>
    <property type="molecule type" value="Genomic_DNA"/>
</dbReference>
<comment type="cofactor">
    <cofactor evidence="1">
        <name>pyridoxal 5'-phosphate</name>
        <dbReference type="ChEBI" id="CHEBI:597326"/>
    </cofactor>
</comment>
<dbReference type="AlphaFoldDB" id="I7M2D0"/>
<evidence type="ECO:0000256" key="3">
    <source>
        <dbReference type="ARBA" id="ARBA00022576"/>
    </source>
</evidence>
<dbReference type="GO" id="GO:0030170">
    <property type="term" value="F:pyridoxal phosphate binding"/>
    <property type="evidence" value="ECO:0007669"/>
    <property type="project" value="InterPro"/>
</dbReference>
<dbReference type="InParanoid" id="I7M2D0"/>
<dbReference type="eggNOG" id="KOG0257">
    <property type="taxonomic scope" value="Eukaryota"/>
</dbReference>
<dbReference type="Gene3D" id="3.40.640.10">
    <property type="entry name" value="Type I PLP-dependent aspartate aminotransferase-like (Major domain)"/>
    <property type="match status" value="1"/>
</dbReference>
<dbReference type="OrthoDB" id="2414662at2759"/>
<reference evidence="8" key="1">
    <citation type="journal article" date="2006" name="PLoS Biol.">
        <title>Macronuclear genome sequence of the ciliate Tetrahymena thermophila, a model eukaryote.</title>
        <authorList>
            <person name="Eisen J.A."/>
            <person name="Coyne R.S."/>
            <person name="Wu M."/>
            <person name="Wu D."/>
            <person name="Thiagarajan M."/>
            <person name="Wortman J.R."/>
            <person name="Badger J.H."/>
            <person name="Ren Q."/>
            <person name="Amedeo P."/>
            <person name="Jones K.M."/>
            <person name="Tallon L.J."/>
            <person name="Delcher A.L."/>
            <person name="Salzberg S.L."/>
            <person name="Silva J.C."/>
            <person name="Haas B.J."/>
            <person name="Majoros W.H."/>
            <person name="Farzad M."/>
            <person name="Carlton J.M."/>
            <person name="Smith R.K. Jr."/>
            <person name="Garg J."/>
            <person name="Pearlman R.E."/>
            <person name="Karrer K.M."/>
            <person name="Sun L."/>
            <person name="Manning G."/>
            <person name="Elde N.C."/>
            <person name="Turkewitz A.P."/>
            <person name="Asai D.J."/>
            <person name="Wilkes D.E."/>
            <person name="Wang Y."/>
            <person name="Cai H."/>
            <person name="Collins K."/>
            <person name="Stewart B.A."/>
            <person name="Lee S.R."/>
            <person name="Wilamowska K."/>
            <person name="Weinberg Z."/>
            <person name="Ruzzo W.L."/>
            <person name="Wloga D."/>
            <person name="Gaertig J."/>
            <person name="Frankel J."/>
            <person name="Tsao C.-C."/>
            <person name="Gorovsky M.A."/>
            <person name="Keeling P.J."/>
            <person name="Waller R.F."/>
            <person name="Patron N.J."/>
            <person name="Cherry J.M."/>
            <person name="Stover N.A."/>
            <person name="Krieger C.J."/>
            <person name="del Toro C."/>
            <person name="Ryder H.F."/>
            <person name="Williamson S.C."/>
            <person name="Barbeau R.A."/>
            <person name="Hamilton E.P."/>
            <person name="Orias E."/>
        </authorList>
    </citation>
    <scope>NUCLEOTIDE SEQUENCE [LARGE SCALE GENOMIC DNA]</scope>
    <source>
        <strain evidence="8">SB210</strain>
    </source>
</reference>
<dbReference type="PANTHER" id="PTHR43807">
    <property type="entry name" value="FI04487P"/>
    <property type="match status" value="1"/>
</dbReference>
<protein>
    <submittedName>
        <fullName evidence="7">Class I/II aminotransferase</fullName>
    </submittedName>
</protein>
<accession>I7M2D0</accession>
<dbReference type="InterPro" id="IPR015424">
    <property type="entry name" value="PyrdxlP-dep_Trfase"/>
</dbReference>
<dbReference type="InterPro" id="IPR004839">
    <property type="entry name" value="Aminotransferase_I/II_large"/>
</dbReference>
<dbReference type="STRING" id="312017.I7M2D0"/>
<gene>
    <name evidence="7" type="ORF">TTHERM_00661530</name>
</gene>
<dbReference type="RefSeq" id="XP_001020117.2">
    <property type="nucleotide sequence ID" value="XM_001020117.3"/>
</dbReference>
<sequence>MIGNLVKNYKNLKAFNLLKQFIPKGFSTQKKMSLDSQIDIQPSKFMQKLINPTIFELIVPLSQKYQSINLASGFPDWETPEFLCNAVTEAFKLPEHQYAPVGGHPALIQKLCERYSKSLNRNILPQNISVGLGGSGVIYDIYTAFLNEGDELIVFEPFFEYHSKEAKLLGVNVKACSLIEPEDFENGEWQIDFKQFESLINDKTRMIVLNSPHNPTGKVFTREEYQKIADIVKKYPKVLVLADDVYETLIYDNKEFPRFVDIPGMFERTLQVFSLGKLFSCTGWRIGFCIGPEQFIKIVRATHAIICYSVHRPVQIGFAKALDEAKSKYMGTDDNYEVNIRKRFEKNRNVILEGFKNLNANLKLNKPQGGYFIVGSLKDHVGKIPRKYFFKDFENVPDGDALLGDTPFEEFEQAEVTPDVAFFKYMIIEKGVTVIPMSSFYIQDDEKNLKNIKGRYFFRIALPRKEETINSAFKKLNQTLKQN</sequence>
<dbReference type="FunFam" id="3.40.640.10:FF:000024">
    <property type="entry name" value="Kynurenine--oxoglutarate transaminase 3"/>
    <property type="match status" value="1"/>
</dbReference>
<proteinExistence type="inferred from homology"/>
<evidence type="ECO:0000256" key="1">
    <source>
        <dbReference type="ARBA" id="ARBA00001933"/>
    </source>
</evidence>
<dbReference type="GeneID" id="7835929"/>
<dbReference type="CDD" id="cd00609">
    <property type="entry name" value="AAT_like"/>
    <property type="match status" value="1"/>
</dbReference>
<dbReference type="SUPFAM" id="SSF53383">
    <property type="entry name" value="PLP-dependent transferases"/>
    <property type="match status" value="1"/>
</dbReference>
<dbReference type="Proteomes" id="UP000009168">
    <property type="component" value="Unassembled WGS sequence"/>
</dbReference>
<evidence type="ECO:0000313" key="8">
    <source>
        <dbReference type="Proteomes" id="UP000009168"/>
    </source>
</evidence>
<keyword evidence="4" id="KW-0808">Transferase</keyword>
<dbReference type="Gene3D" id="3.90.1150.10">
    <property type="entry name" value="Aspartate Aminotransferase, domain 1"/>
    <property type="match status" value="1"/>
</dbReference>
<dbReference type="InterPro" id="IPR051326">
    <property type="entry name" value="Kynurenine-oxoglutarate_AT"/>
</dbReference>
<dbReference type="Pfam" id="PF00155">
    <property type="entry name" value="Aminotran_1_2"/>
    <property type="match status" value="1"/>
</dbReference>
<dbReference type="GO" id="GO:0005737">
    <property type="term" value="C:cytoplasm"/>
    <property type="evidence" value="ECO:0007669"/>
    <property type="project" value="TreeGrafter"/>
</dbReference>
<evidence type="ECO:0000313" key="7">
    <source>
        <dbReference type="EMBL" id="EAR99872.2"/>
    </source>
</evidence>
<comment type="similarity">
    <text evidence="2">Belongs to the class-I pyridoxal-phosphate-dependent aminotransferase family.</text>
</comment>
<evidence type="ECO:0000256" key="5">
    <source>
        <dbReference type="ARBA" id="ARBA00022898"/>
    </source>
</evidence>
<keyword evidence="5" id="KW-0663">Pyridoxal phosphate</keyword>
<evidence type="ECO:0000256" key="4">
    <source>
        <dbReference type="ARBA" id="ARBA00022679"/>
    </source>
</evidence>
<dbReference type="PANTHER" id="PTHR43807:SF20">
    <property type="entry name" value="FI04487P"/>
    <property type="match status" value="1"/>
</dbReference>
<name>I7M2D0_TETTS</name>
<dbReference type="InterPro" id="IPR015421">
    <property type="entry name" value="PyrdxlP-dep_Trfase_major"/>
</dbReference>